<reference evidence="11" key="1">
    <citation type="journal article" date="2019" name="Int. J. Syst. Evol. Microbiol.">
        <title>The Global Catalogue of Microorganisms (GCM) 10K type strain sequencing project: providing services to taxonomists for standard genome sequencing and annotation.</title>
        <authorList>
            <consortium name="The Broad Institute Genomics Platform"/>
            <consortium name="The Broad Institute Genome Sequencing Center for Infectious Disease"/>
            <person name="Wu L."/>
            <person name="Ma J."/>
        </authorList>
    </citation>
    <scope>NUCLEOTIDE SEQUENCE [LARGE SCALE GENOMIC DNA]</scope>
    <source>
        <strain evidence="11">JCM 16545</strain>
    </source>
</reference>
<comment type="catalytic activity">
    <reaction evidence="2 8">
        <text>Release of an N-terminal amino acid, preferentially leucine, but not glutamic or aspartic acids.</text>
        <dbReference type="EC" id="3.4.11.10"/>
    </reaction>
</comment>
<keyword evidence="6 8" id="KW-0378">Hydrolase</keyword>
<dbReference type="SUPFAM" id="SSF53187">
    <property type="entry name" value="Zn-dependent exopeptidases"/>
    <property type="match status" value="1"/>
</dbReference>
<keyword evidence="8" id="KW-0479">Metal-binding</keyword>
<dbReference type="EC" id="3.4.11.1" evidence="8"/>
<dbReference type="RefSeq" id="WP_229961648.1">
    <property type="nucleotide sequence ID" value="NZ_JAJJWI010000014.1"/>
</dbReference>
<accession>A0ABW4WZU0</accession>
<evidence type="ECO:0000259" key="9">
    <source>
        <dbReference type="PROSITE" id="PS00631"/>
    </source>
</evidence>
<evidence type="ECO:0000313" key="10">
    <source>
        <dbReference type="EMBL" id="MFD2068253.1"/>
    </source>
</evidence>
<dbReference type="HAMAP" id="MF_00181">
    <property type="entry name" value="Cytosol_peptidase_M17"/>
    <property type="match status" value="1"/>
</dbReference>
<evidence type="ECO:0000256" key="3">
    <source>
        <dbReference type="ARBA" id="ARBA00009528"/>
    </source>
</evidence>
<comment type="caution">
    <text evidence="10">The sequence shown here is derived from an EMBL/GenBank/DDBJ whole genome shotgun (WGS) entry which is preliminary data.</text>
</comment>
<comment type="function">
    <text evidence="8">Presumably involved in the processing and regular turnover of intracellular proteins. Catalyzes the removal of unsubstituted N-terminal amino acids from various peptides.</text>
</comment>
<evidence type="ECO:0000256" key="4">
    <source>
        <dbReference type="ARBA" id="ARBA00022438"/>
    </source>
</evidence>
<sequence length="477" mass="52341">MPTQLKYNTSVGKNTDVALIVRAEQVNSLEELQQEEAVYVQSQIQQEAKFISLNRYTHHLYIVVASDAKTENAARETFRQAGYTLQKQLKSNKVQEISIVDKTGTQASLYLAEGLYLSNYQFLKYKTKDAKPSALQSITITDDSIKEQAVQELQTVLEAVYKVRDLVNEVPNYQTAVQFSEQLEELGKEAGFKTEVLDELQIQALKMGGLIAVNQGSEEPPTFTIMEWKPENAKNQQPYVLVGKGVVYDTGGLSLKPTPHSMDFMKSDMAGAATVTGILYAIAKNKLPIHVIALVPATDNRPGGDAFTPGDVLTMHNGTTVEVLNTDAEGRLILADALSFAQKYNPQLVIDIATLTGSAMRAVGKEGLVAMGNAGDEILRGLKEAGNAVHERIVELPLWDEYKKYLESDIADIKNLGPADAGAITAGKFLECFTSYPWVHFDIAGTAYLHSEDSYRGKLATGSGLRLVYNYLSSLAK</sequence>
<feature type="active site" evidence="8">
    <location>
        <position position="256"/>
    </location>
</feature>
<feature type="binding site" evidence="8">
    <location>
        <position position="329"/>
    </location>
    <ligand>
        <name>Mn(2+)</name>
        <dbReference type="ChEBI" id="CHEBI:29035"/>
        <label>2</label>
    </ligand>
</feature>
<dbReference type="EMBL" id="JBHUHV010000052">
    <property type="protein sequence ID" value="MFD2068253.1"/>
    <property type="molecule type" value="Genomic_DNA"/>
</dbReference>
<dbReference type="InterPro" id="IPR000819">
    <property type="entry name" value="Peptidase_M17_C"/>
</dbReference>
<evidence type="ECO:0000256" key="5">
    <source>
        <dbReference type="ARBA" id="ARBA00022670"/>
    </source>
</evidence>
<dbReference type="PRINTS" id="PR00481">
    <property type="entry name" value="LAMNOPPTDASE"/>
</dbReference>
<feature type="domain" description="Cytosol aminopeptidase" evidence="9">
    <location>
        <begin position="325"/>
        <end position="332"/>
    </location>
</feature>
<comment type="similarity">
    <text evidence="3 8">Belongs to the peptidase M17 family.</text>
</comment>
<feature type="binding site" evidence="8">
    <location>
        <position position="249"/>
    </location>
    <ligand>
        <name>Mn(2+)</name>
        <dbReference type="ChEBI" id="CHEBI:29035"/>
        <label>1</label>
    </ligand>
</feature>
<name>A0ABW4WZU0_9BACT</name>
<dbReference type="Gene3D" id="3.40.630.10">
    <property type="entry name" value="Zn peptidases"/>
    <property type="match status" value="1"/>
</dbReference>
<dbReference type="EC" id="3.4.11.10" evidence="8"/>
<dbReference type="GO" id="GO:0004177">
    <property type="term" value="F:aminopeptidase activity"/>
    <property type="evidence" value="ECO:0007669"/>
    <property type="project" value="UniProtKB-KW"/>
</dbReference>
<feature type="binding site" evidence="8">
    <location>
        <position position="268"/>
    </location>
    <ligand>
        <name>Mn(2+)</name>
        <dbReference type="ChEBI" id="CHEBI:29035"/>
        <label>2</label>
    </ligand>
</feature>
<evidence type="ECO:0000256" key="6">
    <source>
        <dbReference type="ARBA" id="ARBA00022801"/>
    </source>
</evidence>
<dbReference type="PANTHER" id="PTHR11963:SF23">
    <property type="entry name" value="CYTOSOL AMINOPEPTIDASE"/>
    <property type="match status" value="1"/>
</dbReference>
<dbReference type="Proteomes" id="UP001597369">
    <property type="component" value="Unassembled WGS sequence"/>
</dbReference>
<dbReference type="InterPro" id="IPR011356">
    <property type="entry name" value="Leucine_aapep/pepB"/>
</dbReference>
<protein>
    <recommendedName>
        <fullName evidence="8">Probable cytosol aminopeptidase</fullName>
        <ecNumber evidence="8">3.4.11.1</ecNumber>
    </recommendedName>
    <alternativeName>
        <fullName evidence="8">Leucine aminopeptidase</fullName>
        <shortName evidence="8">LAP</shortName>
        <ecNumber evidence="8">3.4.11.10</ecNumber>
    </alternativeName>
    <alternativeName>
        <fullName evidence="8">Leucyl aminopeptidase</fullName>
    </alternativeName>
</protein>
<evidence type="ECO:0000256" key="7">
    <source>
        <dbReference type="ARBA" id="ARBA00023211"/>
    </source>
</evidence>
<comment type="subcellular location">
    <subcellularLocation>
        <location evidence="8">Cytoplasm</location>
    </subcellularLocation>
</comment>
<comment type="cofactor">
    <cofactor evidence="8">
        <name>Mn(2+)</name>
        <dbReference type="ChEBI" id="CHEBI:29035"/>
    </cofactor>
    <text evidence="8">Binds 2 manganese ions per subunit.</text>
</comment>
<gene>
    <name evidence="8" type="primary">pepA</name>
    <name evidence="10" type="ORF">ACFSKU_15285</name>
</gene>
<dbReference type="CDD" id="cd00433">
    <property type="entry name" value="Peptidase_M17"/>
    <property type="match status" value="1"/>
</dbReference>
<evidence type="ECO:0000256" key="1">
    <source>
        <dbReference type="ARBA" id="ARBA00000135"/>
    </source>
</evidence>
<feature type="binding site" evidence="8">
    <location>
        <position position="249"/>
    </location>
    <ligand>
        <name>Mn(2+)</name>
        <dbReference type="ChEBI" id="CHEBI:29035"/>
        <label>2</label>
    </ligand>
</feature>
<dbReference type="InterPro" id="IPR023042">
    <property type="entry name" value="Peptidase_M17_leu_NH2_pept"/>
</dbReference>
<dbReference type="SUPFAM" id="SSF52949">
    <property type="entry name" value="Macro domain-like"/>
    <property type="match status" value="1"/>
</dbReference>
<feature type="binding site" evidence="8">
    <location>
        <position position="329"/>
    </location>
    <ligand>
        <name>Mn(2+)</name>
        <dbReference type="ChEBI" id="CHEBI:29035"/>
        <label>1</label>
    </ligand>
</feature>
<dbReference type="PROSITE" id="PS00631">
    <property type="entry name" value="CYTOSOL_AP"/>
    <property type="match status" value="1"/>
</dbReference>
<dbReference type="InterPro" id="IPR043472">
    <property type="entry name" value="Macro_dom-like"/>
</dbReference>
<feature type="binding site" evidence="8">
    <location>
        <position position="327"/>
    </location>
    <ligand>
        <name>Mn(2+)</name>
        <dbReference type="ChEBI" id="CHEBI:29035"/>
        <label>1</label>
    </ligand>
</feature>
<evidence type="ECO:0000313" key="11">
    <source>
        <dbReference type="Proteomes" id="UP001597369"/>
    </source>
</evidence>
<keyword evidence="8" id="KW-0963">Cytoplasm</keyword>
<keyword evidence="4 8" id="KW-0031">Aminopeptidase</keyword>
<keyword evidence="7 8" id="KW-0464">Manganese</keyword>
<dbReference type="Pfam" id="PF00883">
    <property type="entry name" value="Peptidase_M17"/>
    <property type="match status" value="1"/>
</dbReference>
<evidence type="ECO:0000256" key="2">
    <source>
        <dbReference type="ARBA" id="ARBA00000967"/>
    </source>
</evidence>
<dbReference type="PANTHER" id="PTHR11963">
    <property type="entry name" value="LEUCINE AMINOPEPTIDASE-RELATED"/>
    <property type="match status" value="1"/>
</dbReference>
<keyword evidence="11" id="KW-1185">Reference proteome</keyword>
<feature type="binding site" evidence="8">
    <location>
        <position position="244"/>
    </location>
    <ligand>
        <name>Mn(2+)</name>
        <dbReference type="ChEBI" id="CHEBI:29035"/>
        <label>2</label>
    </ligand>
</feature>
<comment type="catalytic activity">
    <reaction evidence="1 8">
        <text>Release of an N-terminal amino acid, Xaa-|-Yaa-, in which Xaa is preferably Leu, but may be other amino acids including Pro although not Arg or Lys, and Yaa may be Pro. Amino acid amides and methyl esters are also readily hydrolyzed, but rates on arylamides are exceedingly low.</text>
        <dbReference type="EC" id="3.4.11.1"/>
    </reaction>
</comment>
<evidence type="ECO:0000256" key="8">
    <source>
        <dbReference type="HAMAP-Rule" id="MF_00181"/>
    </source>
</evidence>
<dbReference type="Gene3D" id="3.40.220.10">
    <property type="entry name" value="Leucine Aminopeptidase, subunit E, domain 1"/>
    <property type="match status" value="1"/>
</dbReference>
<organism evidence="10 11">
    <name type="scientific">Pontibacter silvestris</name>
    <dbReference type="NCBI Taxonomy" id="2305183"/>
    <lineage>
        <taxon>Bacteria</taxon>
        <taxon>Pseudomonadati</taxon>
        <taxon>Bacteroidota</taxon>
        <taxon>Cytophagia</taxon>
        <taxon>Cytophagales</taxon>
        <taxon>Hymenobacteraceae</taxon>
        <taxon>Pontibacter</taxon>
    </lineage>
</organism>
<keyword evidence="5 8" id="KW-0645">Protease</keyword>
<feature type="active site" evidence="8">
    <location>
        <position position="331"/>
    </location>
</feature>
<proteinExistence type="inferred from homology"/>